<dbReference type="RefSeq" id="WP_170076598.1">
    <property type="nucleotide sequence ID" value="NZ_WOWC01000001.1"/>
</dbReference>
<gene>
    <name evidence="1" type="ORF">GOC85_10490</name>
</gene>
<organism evidence="1 2">
    <name type="scientific">Haloferax volcanii</name>
    <name type="common">Halobacterium volcanii</name>
    <dbReference type="NCBI Taxonomy" id="2246"/>
    <lineage>
        <taxon>Archaea</taxon>
        <taxon>Methanobacteriati</taxon>
        <taxon>Methanobacteriota</taxon>
        <taxon>Stenosarchaea group</taxon>
        <taxon>Halobacteria</taxon>
        <taxon>Halobacteriales</taxon>
        <taxon>Haloferacaceae</taxon>
        <taxon>Haloferax</taxon>
    </lineage>
</organism>
<dbReference type="Pfam" id="PF26032">
    <property type="entry name" value="DUF8008"/>
    <property type="match status" value="1"/>
</dbReference>
<comment type="caution">
    <text evidence="1">The sequence shown here is derived from an EMBL/GenBank/DDBJ whole genome shotgun (WGS) entry which is preliminary data.</text>
</comment>
<evidence type="ECO:0000313" key="2">
    <source>
        <dbReference type="Proteomes" id="UP000619835"/>
    </source>
</evidence>
<dbReference type="EMBL" id="WOWC01000001">
    <property type="protein sequence ID" value="NLV03007.1"/>
    <property type="molecule type" value="Genomic_DNA"/>
</dbReference>
<reference evidence="1" key="1">
    <citation type="submission" date="2019-12" db="EMBL/GenBank/DDBJ databases">
        <title>Haloferax alexandrinus strain pws11.</title>
        <authorList>
            <person name="Verma D.K."/>
            <person name="Gopal K."/>
            <person name="Prasad E.S."/>
        </authorList>
    </citation>
    <scope>NUCLEOTIDE SEQUENCE</scope>
    <source>
        <strain evidence="1">Pws11</strain>
    </source>
</reference>
<protein>
    <submittedName>
        <fullName evidence="1">Uncharacterized protein</fullName>
    </submittedName>
</protein>
<dbReference type="AlphaFoldDB" id="A0A847TR57"/>
<dbReference type="Proteomes" id="UP000619835">
    <property type="component" value="Unassembled WGS sequence"/>
</dbReference>
<dbReference type="InterPro" id="IPR058321">
    <property type="entry name" value="DUF8008"/>
</dbReference>
<proteinExistence type="predicted"/>
<evidence type="ECO:0000313" key="1">
    <source>
        <dbReference type="EMBL" id="NLV03007.1"/>
    </source>
</evidence>
<name>A0A847TR57_HALVO</name>
<accession>A0A847TR57</accession>
<sequence length="120" mass="13849">MSLTYFRLSKLASEDVVSELQSRTLEKDGHLAEANVDTDRFDVHDQHLEKIQKDDNKQYLRLPEEEGFLGRGGKVAHTTADLLPLQRLSWFDDEMLASTTNRKPDELAAKAWRHRDDIGR</sequence>